<evidence type="ECO:0000313" key="2">
    <source>
        <dbReference type="EMBL" id="OQE06639.1"/>
    </source>
</evidence>
<feature type="region of interest" description="Disordered" evidence="1">
    <location>
        <begin position="90"/>
        <end position="125"/>
    </location>
</feature>
<accession>A0A1V6RYP7</accession>
<gene>
    <name evidence="2" type="ORF">PENVUL_c017G06132</name>
</gene>
<feature type="compositionally biased region" description="Basic and acidic residues" evidence="1">
    <location>
        <begin position="113"/>
        <end position="122"/>
    </location>
</feature>
<reference evidence="3" key="1">
    <citation type="journal article" date="2017" name="Nat. Microbiol.">
        <title>Global analysis of biosynthetic gene clusters reveals vast potential of secondary metabolite production in Penicillium species.</title>
        <authorList>
            <person name="Nielsen J.C."/>
            <person name="Grijseels S."/>
            <person name="Prigent S."/>
            <person name="Ji B."/>
            <person name="Dainat J."/>
            <person name="Nielsen K.F."/>
            <person name="Frisvad J.C."/>
            <person name="Workman M."/>
            <person name="Nielsen J."/>
        </authorList>
    </citation>
    <scope>NUCLEOTIDE SEQUENCE [LARGE SCALE GENOMIC DNA]</scope>
    <source>
        <strain evidence="3">IBT 29486</strain>
    </source>
</reference>
<keyword evidence="3" id="KW-1185">Reference proteome</keyword>
<organism evidence="2 3">
    <name type="scientific">Penicillium vulpinum</name>
    <dbReference type="NCBI Taxonomy" id="29845"/>
    <lineage>
        <taxon>Eukaryota</taxon>
        <taxon>Fungi</taxon>
        <taxon>Dikarya</taxon>
        <taxon>Ascomycota</taxon>
        <taxon>Pezizomycotina</taxon>
        <taxon>Eurotiomycetes</taxon>
        <taxon>Eurotiomycetidae</taxon>
        <taxon>Eurotiales</taxon>
        <taxon>Aspergillaceae</taxon>
        <taxon>Penicillium</taxon>
    </lineage>
</organism>
<dbReference type="Proteomes" id="UP000191518">
    <property type="component" value="Unassembled WGS sequence"/>
</dbReference>
<proteinExistence type="predicted"/>
<evidence type="ECO:0000256" key="1">
    <source>
        <dbReference type="SAM" id="MobiDB-lite"/>
    </source>
</evidence>
<dbReference type="AlphaFoldDB" id="A0A1V6RYP7"/>
<name>A0A1V6RYP7_9EURO</name>
<comment type="caution">
    <text evidence="2">The sequence shown here is derived from an EMBL/GenBank/DDBJ whole genome shotgun (WGS) entry which is preliminary data.</text>
</comment>
<feature type="region of interest" description="Disordered" evidence="1">
    <location>
        <begin position="217"/>
        <end position="237"/>
    </location>
</feature>
<evidence type="ECO:0000313" key="3">
    <source>
        <dbReference type="Proteomes" id="UP000191518"/>
    </source>
</evidence>
<dbReference type="EMBL" id="MDYP01000017">
    <property type="protein sequence ID" value="OQE06639.1"/>
    <property type="molecule type" value="Genomic_DNA"/>
</dbReference>
<sequence>MNTQRPHRPARFARKCGPTFSTLDHLSNASLCSHEMGRVQIDCRFRLSKTQWGVLGGGNTPAAVLYMDLTFDQPKDCQLTSAVVAITMEESDIEPHRERKQTVSRTRPRLRHPTQDSDHGLAEDSTGYLAPATVDTVSDLTTRSRRCLQVTPYYGPHELAGKPTQVTIKETQRFTPEINVLGQGGGGVGYDHEKSIEQTSQWTFTGKVLSGTQSQHTYSAIGSSRPRRNHRRPNPEPSVYRTMKWELNEDDNQAQSQHSSVIHTAFAFEHDMEPFYIRIDIQGKLQRRSEQFKGNMKQLFRFPSKTKKDQGTALIRVYPDKTTNQTRRLDRIAQGLSLSMERLNMENIRVQLPDSMPISFQQDTPQAFDDLAPALEEMVEDEPRSNDHQPSAAMLAHRSPKMIPSSSHRGRTTSIPTSAGDVEMMASSWPSGSSTLNGSNTGDIMSQCLPPLNETQQNSEIRGEISRTQTMATSKSVNVSRKHTGNDLEDLASQLSQFPTLLLIFQWAIWMFSFSPRTIAKAAQKRGNP</sequence>
<protein>
    <submittedName>
        <fullName evidence="2">Uncharacterized protein</fullName>
    </submittedName>
</protein>